<reference evidence="1 2" key="1">
    <citation type="submission" date="2018-03" db="EMBL/GenBank/DDBJ databases">
        <title>Mesoflavibacter sp. HG37 and Mesoflavibacter sp. HG96 sp.nov., two marine bacteria isolated from seawater of Western Pacific Ocean.</title>
        <authorList>
            <person name="Cheng H."/>
            <person name="Wu Y.-H."/>
            <person name="Guo L.-L."/>
            <person name="Xu X.-W."/>
        </authorList>
    </citation>
    <scope>NUCLEOTIDE SEQUENCE [LARGE SCALE GENOMIC DNA]</scope>
    <source>
        <strain evidence="1 2">KCTC 32269</strain>
    </source>
</reference>
<comment type="caution">
    <text evidence="1">The sequence shown here is derived from an EMBL/GenBank/DDBJ whole genome shotgun (WGS) entry which is preliminary data.</text>
</comment>
<dbReference type="Proteomes" id="UP000238426">
    <property type="component" value="Unassembled WGS sequence"/>
</dbReference>
<name>A0A2T1NAA6_9FLAO</name>
<dbReference type="OrthoDB" id="333971at2"/>
<organism evidence="1 2">
    <name type="scientific">Aurantibacter aestuarii</name>
    <dbReference type="NCBI Taxonomy" id="1266046"/>
    <lineage>
        <taxon>Bacteria</taxon>
        <taxon>Pseudomonadati</taxon>
        <taxon>Bacteroidota</taxon>
        <taxon>Flavobacteriia</taxon>
        <taxon>Flavobacteriales</taxon>
        <taxon>Flavobacteriaceae</taxon>
        <taxon>Aurantibacter</taxon>
    </lineage>
</organism>
<proteinExistence type="predicted"/>
<evidence type="ECO:0000313" key="1">
    <source>
        <dbReference type="EMBL" id="PSG88792.1"/>
    </source>
</evidence>
<sequence>MKYVLLIFILTFVVAVYASLYTVNKFPQFSRPVSINLNETHVLDLDSITVVATTQYQANSFKKFMQGRHYRKAWETPIKVPVLNMNSYGNGLTPIKKGGGKQTKSLKLSSKDSFVYSLRSVNKFPQPLVPDFAKKIGLSNIVIDGISAQHPYAALIVANLSSQIGLLNTQPQLYFVPKQNGLNTYNDEFGNKLYLLEFETENKNFTHLENVKSVVETDDLLELKQKHMSNVSIDKAFFIKSRLFDFIIGDWDRHAKQWGWVLVEESDKLVAKALAADRDNAFFYVDGVIPSIISNRFVVSDLQAFEKQINYVPALVEPNDRYFLQNTSEKIFITQAQILQRELTDEIIENAFKIWPKTFRDLDANTLIEKIKSRRNQIVSYAKTFKAHIDKKGLIEEPLKGCEDLNLISPLQKCFDCNNQ</sequence>
<protein>
    <submittedName>
        <fullName evidence="1">Uncharacterized protein</fullName>
    </submittedName>
</protein>
<dbReference type="EMBL" id="PXOQ01000009">
    <property type="protein sequence ID" value="PSG88792.1"/>
    <property type="molecule type" value="Genomic_DNA"/>
</dbReference>
<gene>
    <name evidence="1" type="ORF">C7H52_10335</name>
</gene>
<keyword evidence="2" id="KW-1185">Reference proteome</keyword>
<dbReference type="AlphaFoldDB" id="A0A2T1NAA6"/>
<accession>A0A2T1NAA6</accession>
<evidence type="ECO:0000313" key="2">
    <source>
        <dbReference type="Proteomes" id="UP000238426"/>
    </source>
</evidence>